<evidence type="ECO:0000313" key="1">
    <source>
        <dbReference type="EMBL" id="TGY38247.1"/>
    </source>
</evidence>
<gene>
    <name evidence="1" type="ORF">E5353_07055</name>
</gene>
<dbReference type="Proteomes" id="UP000309566">
    <property type="component" value="Unassembled WGS sequence"/>
</dbReference>
<accession>A0A4S2D932</accession>
<name>A0A4S2D932_9BACE</name>
<evidence type="ECO:0000313" key="2">
    <source>
        <dbReference type="Proteomes" id="UP000309566"/>
    </source>
</evidence>
<comment type="caution">
    <text evidence="1">The sequence shown here is derived from an EMBL/GenBank/DDBJ whole genome shotgun (WGS) entry which is preliminary data.</text>
</comment>
<organism evidence="1 2">
    <name type="scientific">Bacteroides caecimuris</name>
    <dbReference type="NCBI Taxonomy" id="1796613"/>
    <lineage>
        <taxon>Bacteria</taxon>
        <taxon>Pseudomonadati</taxon>
        <taxon>Bacteroidota</taxon>
        <taxon>Bacteroidia</taxon>
        <taxon>Bacteroidales</taxon>
        <taxon>Bacteroidaceae</taxon>
        <taxon>Bacteroides</taxon>
    </lineage>
</organism>
<protein>
    <submittedName>
        <fullName evidence="1">Uncharacterized protein</fullName>
    </submittedName>
</protein>
<sequence>MRKNQKVRLLKDNSIGIITDSTFFSLGGKKYIRYQVTIGRNKTGCWYSAEELAPVTERVKITMSSENGKELYADLIFNHDKQELNIKITGNPENLKEHTGLHTRFMSIFIEGLTKGNKVINRNIHSKSVQHE</sequence>
<dbReference type="EMBL" id="SRYX01000020">
    <property type="protein sequence ID" value="TGY38247.1"/>
    <property type="molecule type" value="Genomic_DNA"/>
</dbReference>
<proteinExistence type="predicted"/>
<reference evidence="1 2" key="1">
    <citation type="submission" date="2019-04" db="EMBL/GenBank/DDBJ databases">
        <title>Microbes associate with the intestines of laboratory mice.</title>
        <authorList>
            <person name="Navarre W."/>
            <person name="Wong E."/>
            <person name="Huang K."/>
            <person name="Tropini C."/>
            <person name="Ng K."/>
            <person name="Yu B."/>
        </authorList>
    </citation>
    <scope>NUCLEOTIDE SEQUENCE [LARGE SCALE GENOMIC DNA]</scope>
    <source>
        <strain evidence="1 2">NM63_1-25</strain>
    </source>
</reference>
<dbReference type="AlphaFoldDB" id="A0A4S2D932"/>